<dbReference type="STRING" id="1134435.AC731_010635"/>
<evidence type="ECO:0000256" key="1">
    <source>
        <dbReference type="SAM" id="SignalP"/>
    </source>
</evidence>
<dbReference type="Proteomes" id="UP000036902">
    <property type="component" value="Chromosome"/>
</dbReference>
<organism evidence="3 4">
    <name type="scientific">Thauera humireducens</name>
    <dbReference type="NCBI Taxonomy" id="1134435"/>
    <lineage>
        <taxon>Bacteria</taxon>
        <taxon>Pseudomonadati</taxon>
        <taxon>Pseudomonadota</taxon>
        <taxon>Betaproteobacteria</taxon>
        <taxon>Rhodocyclales</taxon>
        <taxon>Zoogloeaceae</taxon>
        <taxon>Thauera</taxon>
    </lineage>
</organism>
<reference evidence="4" key="1">
    <citation type="submission" date="2016-03" db="EMBL/GenBank/DDBJ databases">
        <authorList>
            <person name="Ma C."/>
            <person name="Zhou S."/>
            <person name="Yang G."/>
        </authorList>
    </citation>
    <scope>NUCLEOTIDE SEQUENCE [LARGE SCALE GENOMIC DNA]</scope>
    <source>
        <strain evidence="4">SgZ-1</strain>
    </source>
</reference>
<feature type="signal peptide" evidence="1">
    <location>
        <begin position="1"/>
        <end position="23"/>
    </location>
</feature>
<name>A0A127K610_9RHOO</name>
<dbReference type="EMBL" id="CP014646">
    <property type="protein sequence ID" value="AMO37361.1"/>
    <property type="molecule type" value="Genomic_DNA"/>
</dbReference>
<feature type="domain" description="Chalcone isomerase" evidence="2">
    <location>
        <begin position="24"/>
        <end position="190"/>
    </location>
</feature>
<dbReference type="GO" id="GO:0016872">
    <property type="term" value="F:intramolecular lyase activity"/>
    <property type="evidence" value="ECO:0007669"/>
    <property type="project" value="InterPro"/>
</dbReference>
<dbReference type="SUPFAM" id="SSF54626">
    <property type="entry name" value="Chalcone isomerase"/>
    <property type="match status" value="1"/>
</dbReference>
<dbReference type="PANTHER" id="PTHR47698:SF2">
    <property type="entry name" value="FATTY-ACID-BINDING PROTEIN 3, CHLOROPLASTIC"/>
    <property type="match status" value="1"/>
</dbReference>
<dbReference type="PANTHER" id="PTHR47698">
    <property type="entry name" value="FATTY-ACID-BINDING PROTEIN 3, CHLOROPLASTIC"/>
    <property type="match status" value="1"/>
</dbReference>
<protein>
    <submittedName>
        <fullName evidence="3">Chalcone isomerase</fullName>
    </submittedName>
</protein>
<dbReference type="Gene3D" id="3.50.70.10">
    <property type="match status" value="1"/>
</dbReference>
<dbReference type="Pfam" id="PF16036">
    <property type="entry name" value="Chalcone_3"/>
    <property type="match status" value="1"/>
</dbReference>
<keyword evidence="4" id="KW-1185">Reference proteome</keyword>
<keyword evidence="1" id="KW-0732">Signal</keyword>
<dbReference type="KEGG" id="thu:AC731_010635"/>
<proteinExistence type="predicted"/>
<feature type="chain" id="PRO_5007798029" evidence="1">
    <location>
        <begin position="24"/>
        <end position="194"/>
    </location>
</feature>
<sequence>MNRFARKLLATTLLTASLGIAHAAVEVAGIGFRSQETLDSGALMLNGAGLRTRLTFKVYAMGLYVRTPATDAAALLQDSGEKRIRIVMIRDLEAKQFADAMRAGLERNHDAAALASLKPSTDALLAAVMGSGDARSGTELILDQLADGSTRLLVNGQARSDIADPALYPALLRIWIGDRPADADLKEDLLNRKK</sequence>
<dbReference type="AlphaFoldDB" id="A0A127K610"/>
<evidence type="ECO:0000313" key="3">
    <source>
        <dbReference type="EMBL" id="AMO37361.1"/>
    </source>
</evidence>
<dbReference type="InterPro" id="IPR036298">
    <property type="entry name" value="Chalcone_isomerase_sf"/>
</dbReference>
<gene>
    <name evidence="3" type="ORF">AC731_010635</name>
</gene>
<dbReference type="InterPro" id="IPR016087">
    <property type="entry name" value="Chalcone_isomerase"/>
</dbReference>
<keyword evidence="3" id="KW-0413">Isomerase</keyword>
<accession>A0A127K610</accession>
<evidence type="ECO:0000259" key="2">
    <source>
        <dbReference type="Pfam" id="PF16036"/>
    </source>
</evidence>
<evidence type="ECO:0000313" key="4">
    <source>
        <dbReference type="Proteomes" id="UP000036902"/>
    </source>
</evidence>
<dbReference type="RefSeq" id="WP_048705936.1">
    <property type="nucleotide sequence ID" value="NZ_CP014646.1"/>
</dbReference>
<dbReference type="InterPro" id="IPR016088">
    <property type="entry name" value="Chalcone_isomerase_3-sand"/>
</dbReference>